<dbReference type="InterPro" id="IPR036388">
    <property type="entry name" value="WH-like_DNA-bd_sf"/>
</dbReference>
<dbReference type="RefSeq" id="WP_184366372.1">
    <property type="nucleotide sequence ID" value="NZ_BAAAKM010000075.1"/>
</dbReference>
<name>A0A840W7P2_9ACTN</name>
<dbReference type="PROSITE" id="PS50043">
    <property type="entry name" value="HTH_LUXR_2"/>
    <property type="match status" value="1"/>
</dbReference>
<feature type="domain" description="HTH luxR-type" evidence="4">
    <location>
        <begin position="261"/>
        <end position="326"/>
    </location>
</feature>
<dbReference type="PANTHER" id="PTHR44688:SF16">
    <property type="entry name" value="DNA-BINDING TRANSCRIPTIONAL ACTIVATOR DEVR_DOSR"/>
    <property type="match status" value="1"/>
</dbReference>
<evidence type="ECO:0000256" key="1">
    <source>
        <dbReference type="ARBA" id="ARBA00023015"/>
    </source>
</evidence>
<gene>
    <name evidence="5" type="ORF">HNR07_004187</name>
</gene>
<dbReference type="EMBL" id="JACHDO010000001">
    <property type="protein sequence ID" value="MBB5493050.1"/>
    <property type="molecule type" value="Genomic_DNA"/>
</dbReference>
<evidence type="ECO:0000256" key="3">
    <source>
        <dbReference type="ARBA" id="ARBA00023163"/>
    </source>
</evidence>
<keyword evidence="2 5" id="KW-0238">DNA-binding</keyword>
<dbReference type="SUPFAM" id="SSF55874">
    <property type="entry name" value="ATPase domain of HSP90 chaperone/DNA topoisomerase II/histidine kinase"/>
    <property type="match status" value="1"/>
</dbReference>
<dbReference type="CDD" id="cd06170">
    <property type="entry name" value="LuxR_C_like"/>
    <property type="match status" value="1"/>
</dbReference>
<proteinExistence type="predicted"/>
<dbReference type="SUPFAM" id="SSF46894">
    <property type="entry name" value="C-terminal effector domain of the bipartite response regulators"/>
    <property type="match status" value="1"/>
</dbReference>
<protein>
    <submittedName>
        <fullName evidence="5">DNA-binding CsgD family transcriptional regulator</fullName>
    </submittedName>
</protein>
<dbReference type="SMART" id="SM00421">
    <property type="entry name" value="HTH_LUXR"/>
    <property type="match status" value="1"/>
</dbReference>
<dbReference type="Proteomes" id="UP000579647">
    <property type="component" value="Unassembled WGS sequence"/>
</dbReference>
<dbReference type="Pfam" id="PF00196">
    <property type="entry name" value="GerE"/>
    <property type="match status" value="1"/>
</dbReference>
<evidence type="ECO:0000313" key="5">
    <source>
        <dbReference type="EMBL" id="MBB5493050.1"/>
    </source>
</evidence>
<dbReference type="GO" id="GO:0006355">
    <property type="term" value="P:regulation of DNA-templated transcription"/>
    <property type="evidence" value="ECO:0007669"/>
    <property type="project" value="InterPro"/>
</dbReference>
<dbReference type="GO" id="GO:0003677">
    <property type="term" value="F:DNA binding"/>
    <property type="evidence" value="ECO:0007669"/>
    <property type="project" value="UniProtKB-KW"/>
</dbReference>
<dbReference type="InterPro" id="IPR036890">
    <property type="entry name" value="HATPase_C_sf"/>
</dbReference>
<evidence type="ECO:0000313" key="6">
    <source>
        <dbReference type="Proteomes" id="UP000579647"/>
    </source>
</evidence>
<comment type="caution">
    <text evidence="5">The sequence shown here is derived from an EMBL/GenBank/DDBJ whole genome shotgun (WGS) entry which is preliminary data.</text>
</comment>
<keyword evidence="6" id="KW-1185">Reference proteome</keyword>
<reference evidence="5 6" key="1">
    <citation type="submission" date="2020-08" db="EMBL/GenBank/DDBJ databases">
        <title>Sequencing the genomes of 1000 actinobacteria strains.</title>
        <authorList>
            <person name="Klenk H.-P."/>
        </authorList>
    </citation>
    <scope>NUCLEOTIDE SEQUENCE [LARGE SCALE GENOMIC DNA]</scope>
    <source>
        <strain evidence="5 6">DSM 44598</strain>
    </source>
</reference>
<keyword evidence="1" id="KW-0805">Transcription regulation</keyword>
<sequence length="336" mass="35814">MAASSPDGSAGTLLTAVLPDGFAEPGPALLGVVQHLWDLTTLHVKTLNAATEPDKLSRARLVSSERDRAVAELTDAQGAALTGILGVLRSRSLDDGTARRTATDLAASALVDLRAHDGRGDRSQGTESLDGAFATMADKLLVLMRHHETELELVRPSRLGDHPLPAEMADAARAAVRRSVLTMLEQPGVRRIRVSWEVEESALTVSVRDDGPGRLGEGDLGLRRLRAGLAGLGARPRVEAVPGWGTTISARLPLDLPEVGRGRPVRELNPRESEVLQHLDLGRRNRQIAERLNISEHTVKYHVANILEKLGAGSRGEAAATARSLGLVPGRRGTAS</sequence>
<organism evidence="5 6">
    <name type="scientific">Nocardiopsis metallicus</name>
    <dbReference type="NCBI Taxonomy" id="179819"/>
    <lineage>
        <taxon>Bacteria</taxon>
        <taxon>Bacillati</taxon>
        <taxon>Actinomycetota</taxon>
        <taxon>Actinomycetes</taxon>
        <taxon>Streptosporangiales</taxon>
        <taxon>Nocardiopsidaceae</taxon>
        <taxon>Nocardiopsis</taxon>
    </lineage>
</organism>
<dbReference type="InterPro" id="IPR000792">
    <property type="entry name" value="Tscrpt_reg_LuxR_C"/>
</dbReference>
<evidence type="ECO:0000259" key="4">
    <source>
        <dbReference type="PROSITE" id="PS50043"/>
    </source>
</evidence>
<keyword evidence="3" id="KW-0804">Transcription</keyword>
<dbReference type="Gene3D" id="3.30.565.10">
    <property type="entry name" value="Histidine kinase-like ATPase, C-terminal domain"/>
    <property type="match status" value="1"/>
</dbReference>
<dbReference type="AlphaFoldDB" id="A0A840W7P2"/>
<dbReference type="InterPro" id="IPR016032">
    <property type="entry name" value="Sig_transdc_resp-reg_C-effctor"/>
</dbReference>
<dbReference type="PRINTS" id="PR00038">
    <property type="entry name" value="HTHLUXR"/>
</dbReference>
<evidence type="ECO:0000256" key="2">
    <source>
        <dbReference type="ARBA" id="ARBA00023125"/>
    </source>
</evidence>
<dbReference type="Gene3D" id="1.10.10.10">
    <property type="entry name" value="Winged helix-like DNA-binding domain superfamily/Winged helix DNA-binding domain"/>
    <property type="match status" value="1"/>
</dbReference>
<dbReference type="PROSITE" id="PS00622">
    <property type="entry name" value="HTH_LUXR_1"/>
    <property type="match status" value="1"/>
</dbReference>
<accession>A0A840W7P2</accession>
<dbReference type="PANTHER" id="PTHR44688">
    <property type="entry name" value="DNA-BINDING TRANSCRIPTIONAL ACTIVATOR DEVR_DOSR"/>
    <property type="match status" value="1"/>
</dbReference>